<keyword evidence="2" id="KW-1185">Reference proteome</keyword>
<dbReference type="GeneID" id="59340590"/>
<dbReference type="Gene3D" id="3.30.559.10">
    <property type="entry name" value="Chloramphenicol acetyltransferase-like domain"/>
    <property type="match status" value="1"/>
</dbReference>
<name>A0A8H6WGK9_9AGAR</name>
<dbReference type="RefSeq" id="XP_037225984.1">
    <property type="nucleotide sequence ID" value="XM_037358074.1"/>
</dbReference>
<dbReference type="OrthoDB" id="3047349at2759"/>
<protein>
    <submittedName>
        <fullName evidence="1">Uncharacterized protein</fullName>
    </submittedName>
</protein>
<comment type="caution">
    <text evidence="1">The sequence shown here is derived from an EMBL/GenBank/DDBJ whole genome shotgun (WGS) entry which is preliminary data.</text>
</comment>
<organism evidence="1 2">
    <name type="scientific">Mycena indigotica</name>
    <dbReference type="NCBI Taxonomy" id="2126181"/>
    <lineage>
        <taxon>Eukaryota</taxon>
        <taxon>Fungi</taxon>
        <taxon>Dikarya</taxon>
        <taxon>Basidiomycota</taxon>
        <taxon>Agaricomycotina</taxon>
        <taxon>Agaricomycetes</taxon>
        <taxon>Agaricomycetidae</taxon>
        <taxon>Agaricales</taxon>
        <taxon>Marasmiineae</taxon>
        <taxon>Mycenaceae</taxon>
        <taxon>Mycena</taxon>
    </lineage>
</organism>
<dbReference type="Proteomes" id="UP000636479">
    <property type="component" value="Unassembled WGS sequence"/>
</dbReference>
<reference evidence="1" key="1">
    <citation type="submission" date="2020-05" db="EMBL/GenBank/DDBJ databases">
        <title>Mycena genomes resolve the evolution of fungal bioluminescence.</title>
        <authorList>
            <person name="Tsai I.J."/>
        </authorList>
    </citation>
    <scope>NUCLEOTIDE SEQUENCE</scope>
    <source>
        <strain evidence="1">171206Taipei</strain>
    </source>
</reference>
<evidence type="ECO:0000313" key="2">
    <source>
        <dbReference type="Proteomes" id="UP000636479"/>
    </source>
</evidence>
<sequence>MEIIPQSVSAPTERVVPTFKRPLGPNELSYFLPSRAYGLNDIFTRITFFAPAELISPFRIQVAWAVTLLRHTLLASTIEMKPGDYDGAEFVYTPPIDAQDAFRQAGAFIHFHDSKCRRDLLDRVYNGPRMLPPASQGLSRLDIARFGQAPGEPDGVHEFQLFFWTPHSITQSPAAHRCLNGIFEILAGGHKNTTNPRSNEELLKLLDEEWRTRWPNRTQEHPIPPSSETRMGLLGYEEPLKDDTPSKGGQTFPRVVPSNTYGSIRTIPQQVSFGNVVFALSNLAWNRLATSHPELSAPRSPPTVMYTAIGLRGLAPGLELSPTPTCDPWDMSLTLGYHTVSLPVSAQESLPFLWKQARLAQAQMRDYTHDEPTSLRGRVLTTALARAERAKAWARIDDGFASTPAVSSKSQGAPALLGITHTGETKSVYRTSYYPSLKLIETVGGSRKGPGGILLSSRTFLGQLNLWLAWDDAVRPPGLLEEYWGHLVDGMHQYVLGDVALCGTAEEEDLIRGVTISRCTAKAKL</sequence>
<evidence type="ECO:0000313" key="1">
    <source>
        <dbReference type="EMBL" id="KAF7315961.1"/>
    </source>
</evidence>
<dbReference type="AlphaFoldDB" id="A0A8H6WGK9"/>
<proteinExistence type="predicted"/>
<accession>A0A8H6WGK9</accession>
<dbReference type="InterPro" id="IPR023213">
    <property type="entry name" value="CAT-like_dom_sf"/>
</dbReference>
<dbReference type="EMBL" id="JACAZF010000001">
    <property type="protein sequence ID" value="KAF7315961.1"/>
    <property type="molecule type" value="Genomic_DNA"/>
</dbReference>
<gene>
    <name evidence="1" type="ORF">MIND_00112900</name>
</gene>